<comment type="caution">
    <text evidence="1">The sequence shown here is derived from an EMBL/GenBank/DDBJ whole genome shotgun (WGS) entry which is preliminary data.</text>
</comment>
<protein>
    <recommendedName>
        <fullName evidence="3">Addiction module toxin RelE</fullName>
    </recommendedName>
</protein>
<dbReference type="Proteomes" id="UP000462014">
    <property type="component" value="Unassembled WGS sequence"/>
</dbReference>
<dbReference type="AlphaFoldDB" id="A0A7K1SZE8"/>
<evidence type="ECO:0000313" key="1">
    <source>
        <dbReference type="EMBL" id="MVN22696.1"/>
    </source>
</evidence>
<keyword evidence="2" id="KW-1185">Reference proteome</keyword>
<evidence type="ECO:0008006" key="3">
    <source>
        <dbReference type="Google" id="ProtNLM"/>
    </source>
</evidence>
<gene>
    <name evidence="1" type="ORF">GO621_14290</name>
</gene>
<organism evidence="1 2">
    <name type="scientific">Mucilaginibacter arboris</name>
    <dbReference type="NCBI Taxonomy" id="2682090"/>
    <lineage>
        <taxon>Bacteria</taxon>
        <taxon>Pseudomonadati</taxon>
        <taxon>Bacteroidota</taxon>
        <taxon>Sphingobacteriia</taxon>
        <taxon>Sphingobacteriales</taxon>
        <taxon>Sphingobacteriaceae</taxon>
        <taxon>Mucilaginibacter</taxon>
    </lineage>
</organism>
<name>A0A7K1SZE8_9SPHI</name>
<proteinExistence type="predicted"/>
<dbReference type="RefSeq" id="WP_157568213.1">
    <property type="nucleotide sequence ID" value="NZ_WPIK01000013.1"/>
</dbReference>
<sequence>MYIFTLEHLEEVVGKIKFYKLHVNGVCLYEDFCEQIIRDSNLKKQLITIISRMDDIANLRRLDHTKFKDITLAKGSVKEFEIKTNDLRVYLIKEEFTGNIIFSGGRKNSQQKDINKFRTLKEAYLRSKQ</sequence>
<evidence type="ECO:0000313" key="2">
    <source>
        <dbReference type="Proteomes" id="UP000462014"/>
    </source>
</evidence>
<dbReference type="EMBL" id="WPIK01000013">
    <property type="protein sequence ID" value="MVN22696.1"/>
    <property type="molecule type" value="Genomic_DNA"/>
</dbReference>
<accession>A0A7K1SZE8</accession>
<reference evidence="1 2" key="1">
    <citation type="submission" date="2019-12" db="EMBL/GenBank/DDBJ databases">
        <title>Mucilaginibacter sp. HMF7410 genome sequencing and assembly.</title>
        <authorList>
            <person name="Kang H."/>
            <person name="Cha I."/>
            <person name="Kim H."/>
            <person name="Joh K."/>
        </authorList>
    </citation>
    <scope>NUCLEOTIDE SEQUENCE [LARGE SCALE GENOMIC DNA]</scope>
    <source>
        <strain evidence="1 2">HMF7410</strain>
    </source>
</reference>